<keyword evidence="3" id="KW-1185">Reference proteome</keyword>
<protein>
    <submittedName>
        <fullName evidence="2">DUF3078 domain-containing protein</fullName>
    </submittedName>
</protein>
<dbReference type="InterPro" id="IPR021428">
    <property type="entry name" value="DUF3078"/>
</dbReference>
<dbReference type="Proteomes" id="UP001151079">
    <property type="component" value="Unassembled WGS sequence"/>
</dbReference>
<dbReference type="Pfam" id="PF11276">
    <property type="entry name" value="DUF3078"/>
    <property type="match status" value="1"/>
</dbReference>
<comment type="caution">
    <text evidence="2">The sequence shown here is derived from an EMBL/GenBank/DDBJ whole genome shotgun (WGS) entry which is preliminary data.</text>
</comment>
<evidence type="ECO:0000313" key="3">
    <source>
        <dbReference type="Proteomes" id="UP001151079"/>
    </source>
</evidence>
<dbReference type="AlphaFoldDB" id="A0A9X3C4J9"/>
<proteinExistence type="predicted"/>
<feature type="chain" id="PRO_5040965093" evidence="1">
    <location>
        <begin position="21"/>
        <end position="310"/>
    </location>
</feature>
<dbReference type="EMBL" id="JAOZEW010000009">
    <property type="protein sequence ID" value="MCV9927974.1"/>
    <property type="molecule type" value="Genomic_DNA"/>
</dbReference>
<evidence type="ECO:0000313" key="2">
    <source>
        <dbReference type="EMBL" id="MCV9927974.1"/>
    </source>
</evidence>
<name>A0A9X3C4J9_9FLAO</name>
<dbReference type="RefSeq" id="WP_264206106.1">
    <property type="nucleotide sequence ID" value="NZ_JAOZEW010000009.1"/>
</dbReference>
<gene>
    <name evidence="2" type="ORF">OIU83_09945</name>
</gene>
<sequence length="310" mass="35800">MKNLLQLLFIFLTSMTFVQAQNTEKELIKNTEKAVKFITDTTGNGWRSSGNVSFLFNQSNFNNWIAGGENNVSGNLGINYNINYKKDDVSWDNKLLASYGILQTENSDFEKKTDDRLEINSIYGKRAFGNWYYSFFVNFRTQFTKGYLYGQDANGAEIRTENTNFMSPGYLTFGPGIFWTRDDHLKINFAPVSSKMTFVDKQYTSQTGYVDEAYFGVKANKTMRYELGFYTSVYYKLNIMTNVSAENILNLYSNYLEDPQNVDIDYSLNIVMKINKFLSTNLSFQAIYDDNAFKGFQTREVFGLGVNYMF</sequence>
<accession>A0A9X3C4J9</accession>
<keyword evidence="1" id="KW-0732">Signal</keyword>
<organism evidence="2 3">
    <name type="scientific">Flavobacterium shii</name>
    <dbReference type="NCBI Taxonomy" id="2987687"/>
    <lineage>
        <taxon>Bacteria</taxon>
        <taxon>Pseudomonadati</taxon>
        <taxon>Bacteroidota</taxon>
        <taxon>Flavobacteriia</taxon>
        <taxon>Flavobacteriales</taxon>
        <taxon>Flavobacteriaceae</taxon>
        <taxon>Flavobacterium</taxon>
    </lineage>
</organism>
<evidence type="ECO:0000256" key="1">
    <source>
        <dbReference type="SAM" id="SignalP"/>
    </source>
</evidence>
<reference evidence="2" key="1">
    <citation type="submission" date="2022-10" db="EMBL/GenBank/DDBJ databases">
        <title>Two novel species of Flavobacterium.</title>
        <authorList>
            <person name="Liu Q."/>
            <person name="Xin Y.-H."/>
        </authorList>
    </citation>
    <scope>NUCLEOTIDE SEQUENCE</scope>
    <source>
        <strain evidence="2">LS1R49</strain>
    </source>
</reference>
<feature type="signal peptide" evidence="1">
    <location>
        <begin position="1"/>
        <end position="20"/>
    </location>
</feature>